<dbReference type="EMBL" id="RQXV01000011">
    <property type="protein sequence ID" value="RRC97574.1"/>
    <property type="molecule type" value="Genomic_DNA"/>
</dbReference>
<dbReference type="GO" id="GO:0090499">
    <property type="term" value="F:pimelyl-[acyl-carrier protein] methyl ester esterase activity"/>
    <property type="evidence" value="ECO:0007669"/>
    <property type="project" value="UniProtKB-EC"/>
</dbReference>
<evidence type="ECO:0000259" key="5">
    <source>
        <dbReference type="Pfam" id="PF00561"/>
    </source>
</evidence>
<dbReference type="Pfam" id="PF00561">
    <property type="entry name" value="Abhydrolase_1"/>
    <property type="match status" value="1"/>
</dbReference>
<comment type="caution">
    <text evidence="6">The sequence shown here is derived from an EMBL/GenBank/DDBJ whole genome shotgun (WGS) entry which is preliminary data.</text>
</comment>
<keyword evidence="3" id="KW-0093">Biotin biosynthesis</keyword>
<evidence type="ECO:0000313" key="6">
    <source>
        <dbReference type="EMBL" id="RRC97574.1"/>
    </source>
</evidence>
<dbReference type="InterPro" id="IPR029058">
    <property type="entry name" value="AB_hydrolase_fold"/>
</dbReference>
<protein>
    <submittedName>
        <fullName evidence="6">Pimeloyl-[acyl-carrier protein] methyl ester esterase</fullName>
        <ecNumber evidence="6">3.1.1.85</ecNumber>
    </submittedName>
</protein>
<keyword evidence="1" id="KW-0719">Serine esterase</keyword>
<evidence type="ECO:0000256" key="3">
    <source>
        <dbReference type="ARBA" id="ARBA00022756"/>
    </source>
</evidence>
<dbReference type="InterPro" id="IPR050266">
    <property type="entry name" value="AB_hydrolase_sf"/>
</dbReference>
<dbReference type="AlphaFoldDB" id="A0A3P1SKV5"/>
<dbReference type="Gene3D" id="3.40.50.1820">
    <property type="entry name" value="alpha/beta hydrolase"/>
    <property type="match status" value="1"/>
</dbReference>
<dbReference type="EC" id="3.1.1.85" evidence="6"/>
<dbReference type="NCBIfam" id="TIGR01738">
    <property type="entry name" value="bioH"/>
    <property type="match status" value="1"/>
</dbReference>
<dbReference type="GO" id="GO:0016020">
    <property type="term" value="C:membrane"/>
    <property type="evidence" value="ECO:0007669"/>
    <property type="project" value="TreeGrafter"/>
</dbReference>
<dbReference type="PRINTS" id="PR00111">
    <property type="entry name" value="ABHYDROLASE"/>
</dbReference>
<dbReference type="Proteomes" id="UP000267535">
    <property type="component" value="Unassembled WGS sequence"/>
</dbReference>
<dbReference type="GO" id="GO:0009102">
    <property type="term" value="P:biotin biosynthetic process"/>
    <property type="evidence" value="ECO:0007669"/>
    <property type="project" value="UniProtKB-KW"/>
</dbReference>
<dbReference type="InterPro" id="IPR000073">
    <property type="entry name" value="AB_hydrolase_1"/>
</dbReference>
<reference evidence="6 7" key="1">
    <citation type="submission" date="2018-11" db="EMBL/GenBank/DDBJ databases">
        <title>The draft genome sequence of Amphritea balenae JAMM 1525T.</title>
        <authorList>
            <person name="Fang Z."/>
            <person name="Zhang Y."/>
            <person name="Han X."/>
        </authorList>
    </citation>
    <scope>NUCLEOTIDE SEQUENCE [LARGE SCALE GENOMIC DNA]</scope>
    <source>
        <strain evidence="6 7">JAMM 1525</strain>
    </source>
</reference>
<keyword evidence="2" id="KW-0963">Cytoplasm</keyword>
<accession>A0A3P1SKV5</accession>
<dbReference type="PANTHER" id="PTHR43798">
    <property type="entry name" value="MONOACYLGLYCEROL LIPASE"/>
    <property type="match status" value="1"/>
</dbReference>
<keyword evidence="7" id="KW-1185">Reference proteome</keyword>
<evidence type="ECO:0000256" key="1">
    <source>
        <dbReference type="ARBA" id="ARBA00022487"/>
    </source>
</evidence>
<evidence type="ECO:0000256" key="4">
    <source>
        <dbReference type="ARBA" id="ARBA00022801"/>
    </source>
</evidence>
<keyword evidence="4 6" id="KW-0378">Hydrolase</keyword>
<name>A0A3P1SKV5_9GAMM</name>
<dbReference type="OrthoDB" id="9780744at2"/>
<gene>
    <name evidence="6" type="primary">bioH</name>
    <name evidence="6" type="ORF">EHS89_17220</name>
</gene>
<dbReference type="PANTHER" id="PTHR43798:SF31">
    <property type="entry name" value="AB HYDROLASE SUPERFAMILY PROTEIN YCLE"/>
    <property type="match status" value="1"/>
</dbReference>
<feature type="domain" description="AB hydrolase-1" evidence="5">
    <location>
        <begin position="18"/>
        <end position="244"/>
    </location>
</feature>
<evidence type="ECO:0000313" key="7">
    <source>
        <dbReference type="Proteomes" id="UP000267535"/>
    </source>
</evidence>
<dbReference type="InterPro" id="IPR010076">
    <property type="entry name" value="BioH"/>
</dbReference>
<proteinExistence type="predicted"/>
<sequence>MWSMSQLYVAHYGDPDGKPLVFIHGWGMHSSVWHPLVERLAHYSVTLIDLPGLGRSADLIPDPYSLDAVVELLADVAPEKAAWLGWSLGGIAAMAFAEQYPERVSKLVTLATSPCFVQRDDWSAGMAPQVFAEFEASLKDNPVKTLQRFNMLQVQGSVSARSDLKQLKLLLAETSQPSETGLSHSLALLRDDYRYLFSGIKLPVLHILCQLDSLAPAEIASGLVGLCPTAKVEVLSEQSHVPLVSAPEKVVALLESWL</sequence>
<evidence type="ECO:0000256" key="2">
    <source>
        <dbReference type="ARBA" id="ARBA00022490"/>
    </source>
</evidence>
<organism evidence="6 7">
    <name type="scientific">Amphritea balenae</name>
    <dbReference type="NCBI Taxonomy" id="452629"/>
    <lineage>
        <taxon>Bacteria</taxon>
        <taxon>Pseudomonadati</taxon>
        <taxon>Pseudomonadota</taxon>
        <taxon>Gammaproteobacteria</taxon>
        <taxon>Oceanospirillales</taxon>
        <taxon>Oceanospirillaceae</taxon>
        <taxon>Amphritea</taxon>
    </lineage>
</organism>
<dbReference type="SUPFAM" id="SSF53474">
    <property type="entry name" value="alpha/beta-Hydrolases"/>
    <property type="match status" value="1"/>
</dbReference>